<evidence type="ECO:0008006" key="3">
    <source>
        <dbReference type="Google" id="ProtNLM"/>
    </source>
</evidence>
<evidence type="ECO:0000313" key="2">
    <source>
        <dbReference type="EMBL" id="CAA6827757.1"/>
    </source>
</evidence>
<sequence length="235" mass="26324">MPAILEGSMIDSTTVQTASENANLLTVSYTLLLSFILSTTLAFVYQHTFRGLSYSRNYVQAIILISIIAAVVIQAVGDSLARGIGIIAAMAIIRFRTNFKDPRDTLFIFASLTAGISCGAYAFPIAIMGTLMFCLVALVLYYSPIGPTHYFDGMLRFNMPTENNNQNKLETIMHDHCKAFSLVTLREIEQGNRMDYAYHIKLRRGKRYEDLLRNLKQLEAMQGVNLMLQEATVDL</sequence>
<dbReference type="AlphaFoldDB" id="A0A6S6UFJ1"/>
<feature type="transmembrane region" description="Helical" evidence="1">
    <location>
        <begin position="57"/>
        <end position="74"/>
    </location>
</feature>
<reference evidence="2" key="1">
    <citation type="submission" date="2020-01" db="EMBL/GenBank/DDBJ databases">
        <authorList>
            <person name="Meier V. D."/>
            <person name="Meier V D."/>
        </authorList>
    </citation>
    <scope>NUCLEOTIDE SEQUENCE</scope>
    <source>
        <strain evidence="2">HLG_WM_MAG_07</strain>
    </source>
</reference>
<gene>
    <name evidence="2" type="ORF">HELGO_WM25231</name>
</gene>
<accession>A0A6S6UFJ1</accession>
<evidence type="ECO:0000256" key="1">
    <source>
        <dbReference type="SAM" id="Phobius"/>
    </source>
</evidence>
<dbReference type="InterPro" id="IPR032531">
    <property type="entry name" value="DUF4956"/>
</dbReference>
<dbReference type="EMBL" id="CACVAY010000142">
    <property type="protein sequence ID" value="CAA6827757.1"/>
    <property type="molecule type" value="Genomic_DNA"/>
</dbReference>
<organism evidence="2">
    <name type="scientific">uncultured Thiotrichaceae bacterium</name>
    <dbReference type="NCBI Taxonomy" id="298394"/>
    <lineage>
        <taxon>Bacteria</taxon>
        <taxon>Pseudomonadati</taxon>
        <taxon>Pseudomonadota</taxon>
        <taxon>Gammaproteobacteria</taxon>
        <taxon>Thiotrichales</taxon>
        <taxon>Thiotrichaceae</taxon>
        <taxon>environmental samples</taxon>
    </lineage>
</organism>
<keyword evidence="1" id="KW-1133">Transmembrane helix</keyword>
<proteinExistence type="predicted"/>
<dbReference type="Pfam" id="PF16316">
    <property type="entry name" value="DUF4956"/>
    <property type="match status" value="1"/>
</dbReference>
<name>A0A6S6UFJ1_9GAMM</name>
<protein>
    <recommendedName>
        <fullName evidence="3">DUF4956 domain-containing protein</fullName>
    </recommendedName>
</protein>
<keyword evidence="1" id="KW-0472">Membrane</keyword>
<keyword evidence="1" id="KW-0812">Transmembrane</keyword>
<feature type="transmembrane region" description="Helical" evidence="1">
    <location>
        <begin position="27"/>
        <end position="45"/>
    </location>
</feature>
<feature type="transmembrane region" description="Helical" evidence="1">
    <location>
        <begin position="109"/>
        <end position="142"/>
    </location>
</feature>